<gene>
    <name evidence="3" type="primary">pilV</name>
    <name evidence="3" type="ORF">WKW79_18725</name>
</gene>
<dbReference type="Pfam" id="PF07963">
    <property type="entry name" value="N_methyl"/>
    <property type="match status" value="1"/>
</dbReference>
<comment type="caution">
    <text evidence="3">The sequence shown here is derived from an EMBL/GenBank/DDBJ whole genome shotgun (WGS) entry which is preliminary data.</text>
</comment>
<keyword evidence="1" id="KW-0472">Membrane</keyword>
<keyword evidence="1" id="KW-0812">Transmembrane</keyword>
<dbReference type="NCBIfam" id="TIGR02532">
    <property type="entry name" value="IV_pilin_GFxxxE"/>
    <property type="match status" value="1"/>
</dbReference>
<name>A0ABU8X9W0_9BURK</name>
<dbReference type="InterPro" id="IPR013362">
    <property type="entry name" value="Pilus_4_PilV"/>
</dbReference>
<evidence type="ECO:0000313" key="3">
    <source>
        <dbReference type="EMBL" id="MEJ8856617.1"/>
    </source>
</evidence>
<evidence type="ECO:0000259" key="2">
    <source>
        <dbReference type="Pfam" id="PF22150"/>
    </source>
</evidence>
<keyword evidence="4" id="KW-1185">Reference proteome</keyword>
<reference evidence="3 4" key="1">
    <citation type="submission" date="2024-03" db="EMBL/GenBank/DDBJ databases">
        <title>Novel species of the genus Variovorax.</title>
        <authorList>
            <person name="Liu Q."/>
            <person name="Xin Y.-H."/>
        </authorList>
    </citation>
    <scope>NUCLEOTIDE SEQUENCE [LARGE SCALE GENOMIC DNA]</scope>
    <source>
        <strain evidence="3 4">KACC 18901</strain>
    </source>
</reference>
<dbReference type="RefSeq" id="WP_340336682.1">
    <property type="nucleotide sequence ID" value="NZ_JBBKZS010000007.1"/>
</dbReference>
<dbReference type="NCBIfam" id="TIGR02523">
    <property type="entry name" value="type_IV_pilV"/>
    <property type="match status" value="1"/>
</dbReference>
<dbReference type="InterPro" id="IPR054402">
    <property type="entry name" value="Tt1218-like_dom"/>
</dbReference>
<accession>A0ABU8X9W0</accession>
<organism evidence="3 4">
    <name type="scientific">Variovorax robiniae</name>
    <dbReference type="NCBI Taxonomy" id="1836199"/>
    <lineage>
        <taxon>Bacteria</taxon>
        <taxon>Pseudomonadati</taxon>
        <taxon>Pseudomonadota</taxon>
        <taxon>Betaproteobacteria</taxon>
        <taxon>Burkholderiales</taxon>
        <taxon>Comamonadaceae</taxon>
        <taxon>Variovorax</taxon>
    </lineage>
</organism>
<dbReference type="PROSITE" id="PS00409">
    <property type="entry name" value="PROKAR_NTER_METHYL"/>
    <property type="match status" value="1"/>
</dbReference>
<feature type="transmembrane region" description="Helical" evidence="1">
    <location>
        <begin position="20"/>
        <end position="39"/>
    </location>
</feature>
<evidence type="ECO:0000313" key="4">
    <source>
        <dbReference type="Proteomes" id="UP001367030"/>
    </source>
</evidence>
<dbReference type="Proteomes" id="UP001367030">
    <property type="component" value="Unassembled WGS sequence"/>
</dbReference>
<keyword evidence="1" id="KW-1133">Transmembrane helix</keyword>
<proteinExistence type="predicted"/>
<evidence type="ECO:0000256" key="1">
    <source>
        <dbReference type="SAM" id="Phobius"/>
    </source>
</evidence>
<protein>
    <submittedName>
        <fullName evidence="3">Type IV pilus modification protein PilV</fullName>
    </submittedName>
</protein>
<dbReference type="Pfam" id="PF22150">
    <property type="entry name" value="Tt1218-like"/>
    <property type="match status" value="1"/>
</dbReference>
<dbReference type="InterPro" id="IPR012902">
    <property type="entry name" value="N_methyl_site"/>
</dbReference>
<dbReference type="EMBL" id="JBBKZS010000007">
    <property type="protein sequence ID" value="MEJ8856617.1"/>
    <property type="molecule type" value="Genomic_DNA"/>
</dbReference>
<feature type="domain" description="Type IV pilin Tt1218-like" evidence="2">
    <location>
        <begin position="39"/>
        <end position="110"/>
    </location>
</feature>
<sequence>MTAQPIRRSQKGRQRGVTLLESLVSILILAVGVLAILWVQVRTLAETQTSARRTQAVRAIEDLGERIKSNPDAFAQLNAYVTDWDIGDAPGADCRAQACTTAQLAARDLWEWKTEVAQRLPLGKAAVFLSSDEEANNKRQLGVMVAWRSNERSDDKGYTAPLAQPAPASAGIPSCPAGLICHVVYVQP</sequence>